<accession>A0ABQ9Y5Z8</accession>
<evidence type="ECO:0000256" key="2">
    <source>
        <dbReference type="ARBA" id="ARBA00022737"/>
    </source>
</evidence>
<dbReference type="InterPro" id="IPR015915">
    <property type="entry name" value="Kelch-typ_b-propeller"/>
</dbReference>
<dbReference type="PANTHER" id="PTHR46093:SF18">
    <property type="entry name" value="FIBRONECTIN TYPE-III DOMAIN-CONTAINING PROTEIN"/>
    <property type="match status" value="1"/>
</dbReference>
<feature type="compositionally biased region" description="Basic and acidic residues" evidence="4">
    <location>
        <begin position="470"/>
        <end position="509"/>
    </location>
</feature>
<keyword evidence="1" id="KW-0880">Kelch repeat</keyword>
<evidence type="ECO:0000256" key="1">
    <source>
        <dbReference type="ARBA" id="ARBA00022441"/>
    </source>
</evidence>
<feature type="coiled-coil region" evidence="3">
    <location>
        <begin position="1022"/>
        <end position="1049"/>
    </location>
</feature>
<feature type="compositionally biased region" description="Low complexity" evidence="4">
    <location>
        <begin position="401"/>
        <end position="416"/>
    </location>
</feature>
<dbReference type="Proteomes" id="UP001281761">
    <property type="component" value="Unassembled WGS sequence"/>
</dbReference>
<feature type="compositionally biased region" description="Polar residues" evidence="4">
    <location>
        <begin position="624"/>
        <end position="635"/>
    </location>
</feature>
<feature type="compositionally biased region" description="Basic and acidic residues" evidence="4">
    <location>
        <begin position="383"/>
        <end position="393"/>
    </location>
</feature>
<reference evidence="5 6" key="1">
    <citation type="journal article" date="2022" name="bioRxiv">
        <title>Genomics of Preaxostyla Flagellates Illuminates Evolutionary Transitions and the Path Towards Mitochondrial Loss.</title>
        <authorList>
            <person name="Novak L.V.F."/>
            <person name="Treitli S.C."/>
            <person name="Pyrih J."/>
            <person name="Halakuc P."/>
            <person name="Pipaliya S.V."/>
            <person name="Vacek V."/>
            <person name="Brzon O."/>
            <person name="Soukal P."/>
            <person name="Eme L."/>
            <person name="Dacks J.B."/>
            <person name="Karnkowska A."/>
            <person name="Elias M."/>
            <person name="Hampl V."/>
        </authorList>
    </citation>
    <scope>NUCLEOTIDE SEQUENCE [LARGE SCALE GENOMIC DNA]</scope>
    <source>
        <strain evidence="5">NAU3</strain>
        <tissue evidence="5">Gut</tissue>
    </source>
</reference>
<feature type="compositionally biased region" description="Acidic residues" evidence="4">
    <location>
        <begin position="904"/>
        <end position="917"/>
    </location>
</feature>
<evidence type="ECO:0000313" key="6">
    <source>
        <dbReference type="Proteomes" id="UP001281761"/>
    </source>
</evidence>
<dbReference type="PANTHER" id="PTHR46093">
    <property type="entry name" value="ACYL-COA-BINDING DOMAIN-CONTAINING PROTEIN 5"/>
    <property type="match status" value="1"/>
</dbReference>
<feature type="coiled-coil region" evidence="3">
    <location>
        <begin position="698"/>
        <end position="822"/>
    </location>
</feature>
<feature type="region of interest" description="Disordered" evidence="4">
    <location>
        <begin position="850"/>
        <end position="929"/>
    </location>
</feature>
<dbReference type="EMBL" id="JARBJD010000032">
    <property type="protein sequence ID" value="KAK2959152.1"/>
    <property type="molecule type" value="Genomic_DNA"/>
</dbReference>
<organism evidence="5 6">
    <name type="scientific">Blattamonas nauphoetae</name>
    <dbReference type="NCBI Taxonomy" id="2049346"/>
    <lineage>
        <taxon>Eukaryota</taxon>
        <taxon>Metamonada</taxon>
        <taxon>Preaxostyla</taxon>
        <taxon>Oxymonadida</taxon>
        <taxon>Blattamonas</taxon>
    </lineage>
</organism>
<feature type="coiled-coil region" evidence="3">
    <location>
        <begin position="941"/>
        <end position="986"/>
    </location>
</feature>
<gene>
    <name evidence="5" type="ORF">BLNAU_5947</name>
</gene>
<proteinExistence type="predicted"/>
<sequence>MAEADAAYDDGNIDVAIVKVGWEKIHCPGPKPTPRILQSCIAIGPMFVVHGGLCNKRYLDDTFFFNHLNRQWYSANIEGVRPPPVAGHSATGHQSDIVIFGGKTKDGYSNELWVLSLEKEEWAPLTDFEEQPQPRAFHSSAKVDNKFYIFGGESLSEDRSQRIVLNDLWCFDAVQLVWTQITFEDGAVPPPRRGASLTMMDEKLYLFGGEKFSDNGAAVGMNDLWHINITQENPKWEQIDLDRIRESNPNLLPLPRAFHSCVTLETSLVFFGGYCSTQKSCLNDIWEFNIAQMEFGKLTLSPFNSKEIPDTFSPQPRFGHFCVVAKEEGRLLLWGGGAKEHMPVVNNLPGRNAFRQDEKTEENEKPDQLSPTAKGDEIAQPEQEERTEPEPLHPKSRLPQPKSNLLTTKTSTSSTKPKPKPKNVVEAKQLTLAKKEGQLWSGAILEHMWVLSTGSGSLVGGLSKGCFDVQKETEEQEKERAAKERQEKERERRRLESSHLLPDEVDKHSIVSHQSHIARQGAYGVAGSGDDDRQSRVGRGKSTFTKALDEWEEEEEELRQYERREVSKGFERRRKKREDNVSSLQKQKQRERADHDDELSSYSSYLPSDVERDEDSDKDDITPLQPTTARSSNFQSRRKLMKVNSSLSLNSEDAGSIADGEMARMMSNVRDLSYLVSESSNLLTQAEEEDDLHFAKCFDENKETMQECEKEMNSLLDEMKKRLDTEIKKVNTKWERQEGIDEDRWREIEVNEIRLKEEELRRETFEQETKQSIDEWVEESKRQLAQTEEDMKATQEKQQATIEESIRQLKEVLQGIQEERDKKYDSERERNKADVATCEQLDEQMRAKFAQKKEEADELLESTVTAEMEKGRETLAAFERRVEEKRKNVGKGDRQALATKANEDDSGVEGENTESSDGDTARPNADENEEYTLGAETLDRMKGIEDRQAASKEKMKSLLDEGSELLANAEIDIDEATRLLTENTDRVRKVEQMLLVLSGEIKAISKVQDELEKTEAVEESNMSELLASIDQLNHESKEALEQYNSILTNSAQISDDILQHEHDISSELESNLSRAIRLIIESGKGQSVEIASRAKSLMVNAEARLGVVEQSVRQSIENDVRDTIRNVQGSVVQDGGRRVEVIVSRTEQGQEKMQQLDKINDENDKLISEIIETTDQLEQRVEEESEQKEERERVLADNIQSMSEYQRTANGFEKLLKEGLRVKEKFVENEVNEFYGDLNDKIDARLREIQAMFEEVVQKHSAGIKQAEDGQNNAMNEKLAVLMKEVEKVQQAINKSREEQKRQAKELARQHEAAVASLDARLEWIEDVWRKTSERASQTQQSILQWRDESLVSLRKGIKTYVDETKDNMVTSLVASQI</sequence>
<comment type="caution">
    <text evidence="5">The sequence shown here is derived from an EMBL/GenBank/DDBJ whole genome shotgun (WGS) entry which is preliminary data.</text>
</comment>
<evidence type="ECO:0000256" key="4">
    <source>
        <dbReference type="SAM" id="MobiDB-lite"/>
    </source>
</evidence>
<protein>
    <submittedName>
        <fullName evidence="5">Tip elongation aberrant protein 1</fullName>
    </submittedName>
</protein>
<feature type="region of interest" description="Disordered" evidence="4">
    <location>
        <begin position="342"/>
        <end position="424"/>
    </location>
</feature>
<dbReference type="Gene3D" id="2.120.10.80">
    <property type="entry name" value="Kelch-type beta propeller"/>
    <property type="match status" value="2"/>
</dbReference>
<feature type="coiled-coil region" evidence="3">
    <location>
        <begin position="1149"/>
        <end position="1194"/>
    </location>
</feature>
<dbReference type="Pfam" id="PF24681">
    <property type="entry name" value="Kelch_KLHDC2_KLHL20_DRC7"/>
    <property type="match status" value="1"/>
</dbReference>
<name>A0ABQ9Y5Z8_9EUKA</name>
<feature type="coiled-coil region" evidence="3">
    <location>
        <begin position="1272"/>
        <end position="1321"/>
    </location>
</feature>
<keyword evidence="3" id="KW-0175">Coiled coil</keyword>
<keyword evidence="2" id="KW-0677">Repeat</keyword>
<feature type="compositionally biased region" description="Basic and acidic residues" evidence="4">
    <location>
        <begin position="354"/>
        <end position="367"/>
    </location>
</feature>
<keyword evidence="6" id="KW-1185">Reference proteome</keyword>
<evidence type="ECO:0000256" key="3">
    <source>
        <dbReference type="SAM" id="Coils"/>
    </source>
</evidence>
<dbReference type="SUPFAM" id="SSF117281">
    <property type="entry name" value="Kelch motif"/>
    <property type="match status" value="1"/>
</dbReference>
<evidence type="ECO:0000313" key="5">
    <source>
        <dbReference type="EMBL" id="KAK2959152.1"/>
    </source>
</evidence>
<feature type="compositionally biased region" description="Basic and acidic residues" evidence="4">
    <location>
        <begin position="867"/>
        <end position="894"/>
    </location>
</feature>
<feature type="compositionally biased region" description="Basic and acidic residues" evidence="4">
    <location>
        <begin position="558"/>
        <end position="570"/>
    </location>
</feature>
<feature type="region of interest" description="Disordered" evidence="4">
    <location>
        <begin position="470"/>
        <end position="637"/>
    </location>
</feature>